<dbReference type="InterPro" id="IPR020843">
    <property type="entry name" value="ER"/>
</dbReference>
<comment type="cofactor">
    <cofactor evidence="1">
        <name>Zn(2+)</name>
        <dbReference type="ChEBI" id="CHEBI:29105"/>
    </cofactor>
</comment>
<evidence type="ECO:0000256" key="3">
    <source>
        <dbReference type="ARBA" id="ARBA00013190"/>
    </source>
</evidence>
<evidence type="ECO:0000259" key="8">
    <source>
        <dbReference type="SMART" id="SM00829"/>
    </source>
</evidence>
<organism evidence="9 10">
    <name type="scientific">Gordonia namibiensis NBRC 108229</name>
    <dbReference type="NCBI Taxonomy" id="1208314"/>
    <lineage>
        <taxon>Bacteria</taxon>
        <taxon>Bacillati</taxon>
        <taxon>Actinomycetota</taxon>
        <taxon>Actinomycetes</taxon>
        <taxon>Mycobacteriales</taxon>
        <taxon>Gordoniaceae</taxon>
        <taxon>Gordonia</taxon>
    </lineage>
</organism>
<dbReference type="InterPro" id="IPR017743">
    <property type="entry name" value="ADH_phosphonate_catab-assoc"/>
</dbReference>
<reference evidence="9 10" key="1">
    <citation type="submission" date="2012-08" db="EMBL/GenBank/DDBJ databases">
        <title>Whole genome shotgun sequence of Gordonia namibiensis NBRC 108229.</title>
        <authorList>
            <person name="Isaki-Nakamura S."/>
            <person name="Hosoyama A."/>
            <person name="Tsuchikane K."/>
            <person name="Katsumata H."/>
            <person name="Baba S."/>
            <person name="Yamazaki S."/>
            <person name="Fujita N."/>
        </authorList>
    </citation>
    <scope>NUCLEOTIDE SEQUENCE [LARGE SCALE GENOMIC DNA]</scope>
    <source>
        <strain evidence="9 10">NBRC 108229</strain>
    </source>
</reference>
<dbReference type="InterPro" id="IPR011032">
    <property type="entry name" value="GroES-like_sf"/>
</dbReference>
<sequence length="337" mass="35498">MDTLETGLTRAAVWRGDRIDIVEVPIPAPGSGEMVVRVRLATVCGSDLHTVSGRRQAPCPSVLGHESVGEVVAVGADAPARVGDRVVWSVTVTCGECDRCVRGLTAKCRRIRKVGHEAYDSEWALSGGYAEHIVLPLGTAVVVVPETLDDSVAAPAACATATVMAAVERAGDLSGRRVLIGGAGMLGTTAAAVCAHRGAHVLIADPKRARLGQAMSFGALPDDGENVDVVLDFTGATQFIGESLPRLEIAGTLVLAGSVTPGPLLGIDPQQVVRQWWTITGIHNYEPRHLREAIRFLSRTVDRHPWPQLVTDPVPLALIESALQPAPGCKLRVAIAP</sequence>
<dbReference type="Gene3D" id="3.90.180.10">
    <property type="entry name" value="Medium-chain alcohol dehydrogenases, catalytic domain"/>
    <property type="match status" value="1"/>
</dbReference>
<gene>
    <name evidence="9" type="ORF">GONAM_15_01690</name>
</gene>
<evidence type="ECO:0000256" key="4">
    <source>
        <dbReference type="ARBA" id="ARBA00022723"/>
    </source>
</evidence>
<comment type="similarity">
    <text evidence="2">Belongs to the zinc-containing alcohol dehydrogenase family.</text>
</comment>
<dbReference type="GO" id="GO:0008270">
    <property type="term" value="F:zinc ion binding"/>
    <property type="evidence" value="ECO:0007669"/>
    <property type="project" value="InterPro"/>
</dbReference>
<keyword evidence="10" id="KW-1185">Reference proteome</keyword>
<dbReference type="InterPro" id="IPR036291">
    <property type="entry name" value="NAD(P)-bd_dom_sf"/>
</dbReference>
<dbReference type="SUPFAM" id="SSF50129">
    <property type="entry name" value="GroES-like"/>
    <property type="match status" value="1"/>
</dbReference>
<keyword evidence="7" id="KW-0520">NAD</keyword>
<dbReference type="EC" id="1.1.1.1" evidence="3"/>
<evidence type="ECO:0000313" key="9">
    <source>
        <dbReference type="EMBL" id="GAC00460.1"/>
    </source>
</evidence>
<proteinExistence type="inferred from homology"/>
<protein>
    <recommendedName>
        <fullName evidence="3">alcohol dehydrogenase</fullName>
        <ecNumber evidence="3">1.1.1.1</ecNumber>
    </recommendedName>
</protein>
<dbReference type="AlphaFoldDB" id="K6XNQ3"/>
<evidence type="ECO:0000256" key="1">
    <source>
        <dbReference type="ARBA" id="ARBA00001947"/>
    </source>
</evidence>
<dbReference type="PANTHER" id="PTHR42940:SF3">
    <property type="entry name" value="ALCOHOL DEHYDROGENASE 1-RELATED"/>
    <property type="match status" value="1"/>
</dbReference>
<dbReference type="GO" id="GO:0005737">
    <property type="term" value="C:cytoplasm"/>
    <property type="evidence" value="ECO:0007669"/>
    <property type="project" value="TreeGrafter"/>
</dbReference>
<dbReference type="CDD" id="cd08231">
    <property type="entry name" value="MDR_TM0436_like"/>
    <property type="match status" value="1"/>
</dbReference>
<dbReference type="EMBL" id="BAHE01000015">
    <property type="protein sequence ID" value="GAC00460.1"/>
    <property type="molecule type" value="Genomic_DNA"/>
</dbReference>
<comment type="caution">
    <text evidence="9">The sequence shown here is derived from an EMBL/GenBank/DDBJ whole genome shotgun (WGS) entry which is preliminary data.</text>
</comment>
<dbReference type="PROSITE" id="PS00059">
    <property type="entry name" value="ADH_ZINC"/>
    <property type="match status" value="1"/>
</dbReference>
<keyword evidence="5" id="KW-0862">Zinc</keyword>
<dbReference type="Proteomes" id="UP000035058">
    <property type="component" value="Unassembled WGS sequence"/>
</dbReference>
<dbReference type="PANTHER" id="PTHR42940">
    <property type="entry name" value="ALCOHOL DEHYDROGENASE 1-RELATED"/>
    <property type="match status" value="1"/>
</dbReference>
<dbReference type="InterPro" id="IPR002328">
    <property type="entry name" value="ADH_Zn_CS"/>
</dbReference>
<dbReference type="NCBIfam" id="TIGR03366">
    <property type="entry name" value="HpnZ_proposed"/>
    <property type="match status" value="1"/>
</dbReference>
<feature type="domain" description="Enoyl reductase (ER)" evidence="8">
    <location>
        <begin position="16"/>
        <end position="301"/>
    </location>
</feature>
<evidence type="ECO:0000256" key="7">
    <source>
        <dbReference type="ARBA" id="ARBA00023027"/>
    </source>
</evidence>
<dbReference type="SMART" id="SM00829">
    <property type="entry name" value="PKS_ER"/>
    <property type="match status" value="1"/>
</dbReference>
<evidence type="ECO:0000313" key="10">
    <source>
        <dbReference type="Proteomes" id="UP000035058"/>
    </source>
</evidence>
<keyword evidence="6" id="KW-0560">Oxidoreductase</keyword>
<name>K6XNQ3_9ACTN</name>
<evidence type="ECO:0000256" key="6">
    <source>
        <dbReference type="ARBA" id="ARBA00023002"/>
    </source>
</evidence>
<dbReference type="RefSeq" id="WP_006866663.1">
    <property type="nucleotide sequence ID" value="NZ_BAHE01000015.1"/>
</dbReference>
<dbReference type="Pfam" id="PF08240">
    <property type="entry name" value="ADH_N"/>
    <property type="match status" value="1"/>
</dbReference>
<dbReference type="SUPFAM" id="SSF51735">
    <property type="entry name" value="NAD(P)-binding Rossmann-fold domains"/>
    <property type="match status" value="1"/>
</dbReference>
<dbReference type="InterPro" id="IPR013154">
    <property type="entry name" value="ADH-like_N"/>
</dbReference>
<keyword evidence="4" id="KW-0479">Metal-binding</keyword>
<evidence type="ECO:0000256" key="5">
    <source>
        <dbReference type="ARBA" id="ARBA00022833"/>
    </source>
</evidence>
<dbReference type="GO" id="GO:0004022">
    <property type="term" value="F:alcohol dehydrogenase (NAD+) activity"/>
    <property type="evidence" value="ECO:0007669"/>
    <property type="project" value="UniProtKB-EC"/>
</dbReference>
<evidence type="ECO:0000256" key="2">
    <source>
        <dbReference type="ARBA" id="ARBA00008072"/>
    </source>
</evidence>
<accession>K6XNQ3</accession>